<dbReference type="InterPro" id="IPR013126">
    <property type="entry name" value="Hsp_70_fam"/>
</dbReference>
<keyword evidence="3" id="KW-0067">ATP-binding</keyword>
<dbReference type="FunFam" id="3.30.30.30:FF:000001">
    <property type="entry name" value="heat shock 70 kDa protein-like"/>
    <property type="match status" value="1"/>
</dbReference>
<keyword evidence="5" id="KW-1185">Reference proteome</keyword>
<keyword evidence="2" id="KW-0547">Nucleotide-binding</keyword>
<evidence type="ECO:0000256" key="3">
    <source>
        <dbReference type="ARBA" id="ARBA00022840"/>
    </source>
</evidence>
<dbReference type="AlphaFoldDB" id="A0AAN9JRY3"/>
<dbReference type="InterPro" id="IPR043129">
    <property type="entry name" value="ATPase_NBD"/>
</dbReference>
<dbReference type="GO" id="GO:0005524">
    <property type="term" value="F:ATP binding"/>
    <property type="evidence" value="ECO:0007669"/>
    <property type="project" value="UniProtKB-KW"/>
</dbReference>
<accession>A0AAN9JRY3</accession>
<dbReference type="Gene3D" id="3.30.420.40">
    <property type="match status" value="3"/>
</dbReference>
<proteinExistence type="inferred from homology"/>
<evidence type="ECO:0000256" key="2">
    <source>
        <dbReference type="ARBA" id="ARBA00022741"/>
    </source>
</evidence>
<comment type="similarity">
    <text evidence="1">Belongs to the heat shock protein 70 family.</text>
</comment>
<name>A0AAN9JRY3_CLITE</name>
<organism evidence="4 5">
    <name type="scientific">Clitoria ternatea</name>
    <name type="common">Butterfly pea</name>
    <dbReference type="NCBI Taxonomy" id="43366"/>
    <lineage>
        <taxon>Eukaryota</taxon>
        <taxon>Viridiplantae</taxon>
        <taxon>Streptophyta</taxon>
        <taxon>Embryophyta</taxon>
        <taxon>Tracheophyta</taxon>
        <taxon>Spermatophyta</taxon>
        <taxon>Magnoliopsida</taxon>
        <taxon>eudicotyledons</taxon>
        <taxon>Gunneridae</taxon>
        <taxon>Pentapetalae</taxon>
        <taxon>rosids</taxon>
        <taxon>fabids</taxon>
        <taxon>Fabales</taxon>
        <taxon>Fabaceae</taxon>
        <taxon>Papilionoideae</taxon>
        <taxon>50 kb inversion clade</taxon>
        <taxon>NPAAA clade</taxon>
        <taxon>indigoferoid/millettioid clade</taxon>
        <taxon>Phaseoleae</taxon>
        <taxon>Clitoria</taxon>
    </lineage>
</organism>
<evidence type="ECO:0000256" key="1">
    <source>
        <dbReference type="ARBA" id="ARBA00007381"/>
    </source>
</evidence>
<dbReference type="FunFam" id="3.30.420.40:FF:000028">
    <property type="entry name" value="heat shock 70 kDa protein-like"/>
    <property type="match status" value="1"/>
</dbReference>
<gene>
    <name evidence="4" type="ORF">RJT34_13915</name>
</gene>
<comment type="caution">
    <text evidence="4">The sequence shown here is derived from an EMBL/GenBank/DDBJ whole genome shotgun (WGS) entry which is preliminary data.</text>
</comment>
<dbReference type="Pfam" id="PF00012">
    <property type="entry name" value="HSP70"/>
    <property type="match status" value="2"/>
</dbReference>
<dbReference type="InterPro" id="IPR018181">
    <property type="entry name" value="Heat_shock_70_CS"/>
</dbReference>
<sequence length="186" mass="20590">MIPSENSSPSEGRYKVLMTTRKGKAIGIDLGTTYSCVAVWQNDRAEVIPNDQDHRFSDKSVQQDIKLWPFMVVSGTRDKPIISVTYKGEEKLLAPEQCMETVEKCLVEAKIGKSQVHEIILAGGSTRIPKVQQLLKDMFSVNGRVKELCKSINPDEAVAYGAAVQAVILSGEGDKQFEDLLMLDVM</sequence>
<dbReference type="PROSITE" id="PS00297">
    <property type="entry name" value="HSP70_1"/>
    <property type="match status" value="1"/>
</dbReference>
<dbReference type="GO" id="GO:0140662">
    <property type="term" value="F:ATP-dependent protein folding chaperone"/>
    <property type="evidence" value="ECO:0007669"/>
    <property type="project" value="InterPro"/>
</dbReference>
<protein>
    <recommendedName>
        <fullName evidence="6">Heat shock protein 70</fullName>
    </recommendedName>
</protein>
<reference evidence="4 5" key="1">
    <citation type="submission" date="2024-01" db="EMBL/GenBank/DDBJ databases">
        <title>The genomes of 5 underutilized Papilionoideae crops provide insights into root nodulation and disease resistance.</title>
        <authorList>
            <person name="Yuan L."/>
        </authorList>
    </citation>
    <scope>NUCLEOTIDE SEQUENCE [LARGE SCALE GENOMIC DNA]</scope>
    <source>
        <strain evidence="4">LY-2023</strain>
        <tissue evidence="4">Leaf</tissue>
    </source>
</reference>
<dbReference type="Proteomes" id="UP001359559">
    <property type="component" value="Unassembled WGS sequence"/>
</dbReference>
<dbReference type="SUPFAM" id="SSF53067">
    <property type="entry name" value="Actin-like ATPase domain"/>
    <property type="match status" value="2"/>
</dbReference>
<evidence type="ECO:0008006" key="6">
    <source>
        <dbReference type="Google" id="ProtNLM"/>
    </source>
</evidence>
<evidence type="ECO:0000313" key="4">
    <source>
        <dbReference type="EMBL" id="KAK7303016.1"/>
    </source>
</evidence>
<evidence type="ECO:0000313" key="5">
    <source>
        <dbReference type="Proteomes" id="UP001359559"/>
    </source>
</evidence>
<dbReference type="Gene3D" id="3.30.30.30">
    <property type="match status" value="1"/>
</dbReference>
<dbReference type="EMBL" id="JAYKXN010000003">
    <property type="protein sequence ID" value="KAK7303016.1"/>
    <property type="molecule type" value="Genomic_DNA"/>
</dbReference>
<dbReference type="PANTHER" id="PTHR19375">
    <property type="entry name" value="HEAT SHOCK PROTEIN 70KDA"/>
    <property type="match status" value="1"/>
</dbReference>
<dbReference type="PROSITE" id="PS01036">
    <property type="entry name" value="HSP70_3"/>
    <property type="match status" value="1"/>
</dbReference>